<sequence>MSSSQKDSLDTKVETLIKTKKKYEKMKERVDKYFNEQEEKLSDEKKNEFIDKCLETYIEEHGKEVESIKNIKENILTFLSENFFVSLEDDLYKTKYKEIYNIFFTDFGESPDKKNNLENHYYAFDYYPDDESRKYQDIYNNIVVRPDGTPRLPRRDSE</sequence>
<reference evidence="1" key="1">
    <citation type="submission" date="2021-06" db="EMBL/GenBank/DDBJ databases">
        <authorList>
            <person name="Kallberg Y."/>
            <person name="Tangrot J."/>
            <person name="Rosling A."/>
        </authorList>
    </citation>
    <scope>NUCLEOTIDE SEQUENCE</scope>
    <source>
        <strain evidence="1">IL203A</strain>
    </source>
</reference>
<proteinExistence type="predicted"/>
<keyword evidence="2" id="KW-1185">Reference proteome</keyword>
<comment type="caution">
    <text evidence="1">The sequence shown here is derived from an EMBL/GenBank/DDBJ whole genome shotgun (WGS) entry which is preliminary data.</text>
</comment>
<dbReference type="EMBL" id="CAJVPU010000007">
    <property type="protein sequence ID" value="CAG8437624.1"/>
    <property type="molecule type" value="Genomic_DNA"/>
</dbReference>
<gene>
    <name evidence="1" type="ORF">DHETER_LOCUS23</name>
</gene>
<accession>A0ACA9JV06</accession>
<evidence type="ECO:0000313" key="1">
    <source>
        <dbReference type="EMBL" id="CAG8437624.1"/>
    </source>
</evidence>
<protein>
    <submittedName>
        <fullName evidence="1">14388_t:CDS:1</fullName>
    </submittedName>
</protein>
<name>A0ACA9JV06_9GLOM</name>
<evidence type="ECO:0000313" key="2">
    <source>
        <dbReference type="Proteomes" id="UP000789702"/>
    </source>
</evidence>
<dbReference type="Proteomes" id="UP000789702">
    <property type="component" value="Unassembled WGS sequence"/>
</dbReference>
<organism evidence="1 2">
    <name type="scientific">Dentiscutata heterogama</name>
    <dbReference type="NCBI Taxonomy" id="1316150"/>
    <lineage>
        <taxon>Eukaryota</taxon>
        <taxon>Fungi</taxon>
        <taxon>Fungi incertae sedis</taxon>
        <taxon>Mucoromycota</taxon>
        <taxon>Glomeromycotina</taxon>
        <taxon>Glomeromycetes</taxon>
        <taxon>Diversisporales</taxon>
        <taxon>Gigasporaceae</taxon>
        <taxon>Dentiscutata</taxon>
    </lineage>
</organism>